<reference evidence="4 5" key="1">
    <citation type="submission" date="2024-05" db="EMBL/GenBank/DDBJ databases">
        <authorList>
            <person name="Wallberg A."/>
        </authorList>
    </citation>
    <scope>NUCLEOTIDE SEQUENCE [LARGE SCALE GENOMIC DNA]</scope>
</reference>
<dbReference type="AlphaFoldDB" id="A0AAV2Q9Z4"/>
<feature type="region of interest" description="Disordered" evidence="3">
    <location>
        <begin position="1"/>
        <end position="25"/>
    </location>
</feature>
<name>A0AAV2Q9Z4_MEGNR</name>
<protein>
    <submittedName>
        <fullName evidence="4">Uncharacterized protein</fullName>
    </submittedName>
</protein>
<gene>
    <name evidence="4" type="ORF">MNOR_LOCUS9206</name>
</gene>
<evidence type="ECO:0000256" key="3">
    <source>
        <dbReference type="SAM" id="MobiDB-lite"/>
    </source>
</evidence>
<dbReference type="Pfam" id="PF24681">
    <property type="entry name" value="Kelch_KLHDC2_KLHL20_DRC7"/>
    <property type="match status" value="1"/>
</dbReference>
<sequence length="402" mass="45639">ADEDKNQDELVNIVDDSKRGPDNTSELHAVNQEAERCYAELKNWNNANMTYTRPSRLCNSNATVPVIFGYMHDTFGGNENLHSSLTRKRHRRQFKWHAMVKGSPGRAWYSPATYVNNRIYCFGITNTRNEDDIPTSMDVHIFDCSTYSWSISHHHENANIAHFPQWGYSADNLGENIYIWGGCYNGSSCNNLYLYNTESDSWLKPVVSGSQPPAGWQHSSCIINNCIYTFAGSGTTDVHRLDLHSLSWCRLQTSGQPPTPRVYHTAVIINQIMYVWGGCKPLSPTSEELNPDIYAFDTINNIWSSIKCTKNTPISRRGHSAFVYKNEMYIFGGWSHVRNTNLNDLHVYNPSTKKWREIKPLFTGPKPLEGHVSLVVGTKLFVVGGADRYVGTRGPIWILNMT</sequence>
<dbReference type="Proteomes" id="UP001497623">
    <property type="component" value="Unassembled WGS sequence"/>
</dbReference>
<dbReference type="Gene3D" id="2.120.10.80">
    <property type="entry name" value="Kelch-type beta propeller"/>
    <property type="match status" value="2"/>
</dbReference>
<dbReference type="EMBL" id="CAXKWB010004407">
    <property type="protein sequence ID" value="CAL4073715.1"/>
    <property type="molecule type" value="Genomic_DNA"/>
</dbReference>
<keyword evidence="5" id="KW-1185">Reference proteome</keyword>
<dbReference type="PANTHER" id="PTHR46093">
    <property type="entry name" value="ACYL-COA-BINDING DOMAIN-CONTAINING PROTEIN 5"/>
    <property type="match status" value="1"/>
</dbReference>
<comment type="caution">
    <text evidence="4">The sequence shown here is derived from an EMBL/GenBank/DDBJ whole genome shotgun (WGS) entry which is preliminary data.</text>
</comment>
<evidence type="ECO:0000313" key="5">
    <source>
        <dbReference type="Proteomes" id="UP001497623"/>
    </source>
</evidence>
<dbReference type="SUPFAM" id="SSF50965">
    <property type="entry name" value="Galactose oxidase, central domain"/>
    <property type="match status" value="1"/>
</dbReference>
<evidence type="ECO:0000256" key="1">
    <source>
        <dbReference type="ARBA" id="ARBA00022441"/>
    </source>
</evidence>
<keyword evidence="2" id="KW-0677">Repeat</keyword>
<feature type="non-terminal residue" evidence="4">
    <location>
        <position position="1"/>
    </location>
</feature>
<accession>A0AAV2Q9Z4</accession>
<organism evidence="4 5">
    <name type="scientific">Meganyctiphanes norvegica</name>
    <name type="common">Northern krill</name>
    <name type="synonym">Thysanopoda norvegica</name>
    <dbReference type="NCBI Taxonomy" id="48144"/>
    <lineage>
        <taxon>Eukaryota</taxon>
        <taxon>Metazoa</taxon>
        <taxon>Ecdysozoa</taxon>
        <taxon>Arthropoda</taxon>
        <taxon>Crustacea</taxon>
        <taxon>Multicrustacea</taxon>
        <taxon>Malacostraca</taxon>
        <taxon>Eumalacostraca</taxon>
        <taxon>Eucarida</taxon>
        <taxon>Euphausiacea</taxon>
        <taxon>Euphausiidae</taxon>
        <taxon>Meganyctiphanes</taxon>
    </lineage>
</organism>
<dbReference type="PANTHER" id="PTHR46093:SF18">
    <property type="entry name" value="FIBRONECTIN TYPE-III DOMAIN-CONTAINING PROTEIN"/>
    <property type="match status" value="1"/>
</dbReference>
<dbReference type="InterPro" id="IPR011043">
    <property type="entry name" value="Gal_Oxase/kelch_b-propeller"/>
</dbReference>
<dbReference type="InterPro" id="IPR015915">
    <property type="entry name" value="Kelch-typ_b-propeller"/>
</dbReference>
<keyword evidence="1" id="KW-0880">Kelch repeat</keyword>
<evidence type="ECO:0000313" key="4">
    <source>
        <dbReference type="EMBL" id="CAL4073715.1"/>
    </source>
</evidence>
<evidence type="ECO:0000256" key="2">
    <source>
        <dbReference type="ARBA" id="ARBA00022737"/>
    </source>
</evidence>
<proteinExistence type="predicted"/>